<accession>A0ABS8HNF1</accession>
<feature type="domain" description="Glycosyltransferase subfamily 4-like N-terminal" evidence="1">
    <location>
        <begin position="13"/>
        <end position="164"/>
    </location>
</feature>
<name>A0ABS8HNF1_9FIRM</name>
<keyword evidence="3" id="KW-1185">Reference proteome</keyword>
<dbReference type="Gene3D" id="3.40.50.2000">
    <property type="entry name" value="Glycogen Phosphorylase B"/>
    <property type="match status" value="2"/>
</dbReference>
<dbReference type="Proteomes" id="UP001165492">
    <property type="component" value="Unassembled WGS sequence"/>
</dbReference>
<dbReference type="GO" id="GO:0016757">
    <property type="term" value="F:glycosyltransferase activity"/>
    <property type="evidence" value="ECO:0007669"/>
    <property type="project" value="UniProtKB-KW"/>
</dbReference>
<sequence length="376" mass="42995">MNILILFSQPWRVGGAETHVEALIKGLSDHNIILAVNRGSNTEKLQRLRQANVEIVEVQARGINVFRWIMDLYKLASIIKEKQIEIISAQQRTAGIWAYFLNKFTDVPFVVTMHDPWHRAFIKKGYAKIFSQMIVVSKNLTDILVDKFNFKHNQINFINNGIDFTKFVSQDKRRVRNRLGLSQNSKIILHVSRLSSIKGAVSLVLLDSMEYIMQEEKDVKLIIIGEGPLREEINEKAKTWNEKHKNLIEIRDFTDDISYWYNAADVVVAEGRVAIEAIACERPIVAIRNKEQFLGAVTVENIADAVEVNFDGRQLAVTPKILAGEIERALQVNPKQRSEIAHFIHDLLSIGEMGEKYYTVFSSLIGRVPLQEKIED</sequence>
<evidence type="ECO:0000259" key="1">
    <source>
        <dbReference type="Pfam" id="PF13439"/>
    </source>
</evidence>
<dbReference type="EMBL" id="JAJHJB010000002">
    <property type="protein sequence ID" value="MCC5464156.1"/>
    <property type="molecule type" value="Genomic_DNA"/>
</dbReference>
<keyword evidence="2" id="KW-0808">Transferase</keyword>
<evidence type="ECO:0000313" key="3">
    <source>
        <dbReference type="Proteomes" id="UP001165492"/>
    </source>
</evidence>
<gene>
    <name evidence="2" type="ORF">LMF89_02110</name>
</gene>
<dbReference type="PANTHER" id="PTHR12526">
    <property type="entry name" value="GLYCOSYLTRANSFERASE"/>
    <property type="match status" value="1"/>
</dbReference>
<dbReference type="Pfam" id="PF13692">
    <property type="entry name" value="Glyco_trans_1_4"/>
    <property type="match status" value="1"/>
</dbReference>
<dbReference type="EC" id="2.4.-.-" evidence="2"/>
<reference evidence="2" key="1">
    <citation type="submission" date="2021-11" db="EMBL/GenBank/DDBJ databases">
        <title>Description of a new species Pelosinus isolated from the bottom sediments of Lake Baikal.</title>
        <authorList>
            <person name="Zakharyuk A."/>
        </authorList>
    </citation>
    <scope>NUCLEOTIDE SEQUENCE</scope>
    <source>
        <strain evidence="2">Bkl1</strain>
    </source>
</reference>
<protein>
    <submittedName>
        <fullName evidence="2">Glycosyltransferase</fullName>
        <ecNumber evidence="2">2.4.-.-</ecNumber>
    </submittedName>
</protein>
<dbReference type="SUPFAM" id="SSF53756">
    <property type="entry name" value="UDP-Glycosyltransferase/glycogen phosphorylase"/>
    <property type="match status" value="1"/>
</dbReference>
<comment type="caution">
    <text evidence="2">The sequence shown here is derived from an EMBL/GenBank/DDBJ whole genome shotgun (WGS) entry which is preliminary data.</text>
</comment>
<keyword evidence="2" id="KW-0328">Glycosyltransferase</keyword>
<dbReference type="PANTHER" id="PTHR12526:SF625">
    <property type="entry name" value="PHOSPHATIDYLINOSITOL GLYCAN-CLASS A"/>
    <property type="match status" value="1"/>
</dbReference>
<dbReference type="Pfam" id="PF13439">
    <property type="entry name" value="Glyco_transf_4"/>
    <property type="match status" value="1"/>
</dbReference>
<dbReference type="RefSeq" id="WP_229533673.1">
    <property type="nucleotide sequence ID" value="NZ_JAJHJB010000002.1"/>
</dbReference>
<proteinExistence type="predicted"/>
<evidence type="ECO:0000313" key="2">
    <source>
        <dbReference type="EMBL" id="MCC5464156.1"/>
    </source>
</evidence>
<dbReference type="InterPro" id="IPR028098">
    <property type="entry name" value="Glyco_trans_4-like_N"/>
</dbReference>
<organism evidence="2 3">
    <name type="scientific">Pelosinus baikalensis</name>
    <dbReference type="NCBI Taxonomy" id="2892015"/>
    <lineage>
        <taxon>Bacteria</taxon>
        <taxon>Bacillati</taxon>
        <taxon>Bacillota</taxon>
        <taxon>Negativicutes</taxon>
        <taxon>Selenomonadales</taxon>
        <taxon>Sporomusaceae</taxon>
        <taxon>Pelosinus</taxon>
    </lineage>
</organism>